<protein>
    <submittedName>
        <fullName evidence="1">Chromosome 3, complete genome</fullName>
    </submittedName>
</protein>
<sequence length="51" mass="5754">MSNVSNNCKKGISTVKRSVELYNAREQQEPRLLTNINTRGGYRQPTDTTAI</sequence>
<keyword evidence="3" id="KW-1185">Reference proteome</keyword>
<gene>
    <name evidence="1" type="ORF">FGRAMPH1_01T17065</name>
</gene>
<reference evidence="2" key="4">
    <citation type="submission" date="2017-01" db="UniProtKB">
        <authorList>
            <consortium name="EnsemblFungi"/>
        </authorList>
    </citation>
    <scope>IDENTIFICATION</scope>
    <source>
        <strain evidence="2">PH-1 / ATCC MYA-4620 / FGSC 9075 / NRRL 31084</strain>
    </source>
</reference>
<evidence type="ECO:0000313" key="1">
    <source>
        <dbReference type="EMBL" id="CEF87483.1"/>
    </source>
</evidence>
<reference evidence="2 3" key="1">
    <citation type="journal article" date="2007" name="Science">
        <title>The Fusarium graminearum genome reveals a link between localized polymorphism and pathogen specialization.</title>
        <authorList>
            <person name="Cuomo C.A."/>
            <person name="Gueldener U."/>
            <person name="Xu J.-R."/>
            <person name="Trail F."/>
            <person name="Turgeon B.G."/>
            <person name="Di Pietro A."/>
            <person name="Walton J.D."/>
            <person name="Ma L.-J."/>
            <person name="Baker S.E."/>
            <person name="Rep M."/>
            <person name="Adam G."/>
            <person name="Antoniw J."/>
            <person name="Baldwin T."/>
            <person name="Calvo S.E."/>
            <person name="Chang Y.-L."/>
            <person name="DeCaprio D."/>
            <person name="Gale L.R."/>
            <person name="Gnerre S."/>
            <person name="Goswami R.S."/>
            <person name="Hammond-Kosack K."/>
            <person name="Harris L.J."/>
            <person name="Hilburn K."/>
            <person name="Kennell J.C."/>
            <person name="Kroken S."/>
            <person name="Magnuson J.K."/>
            <person name="Mannhaupt G."/>
            <person name="Mauceli E.W."/>
            <person name="Mewes H.-W."/>
            <person name="Mitterbauer R."/>
            <person name="Muehlbauer G."/>
            <person name="Muensterkoetter M."/>
            <person name="Nelson D."/>
            <person name="O'Donnell K."/>
            <person name="Ouellet T."/>
            <person name="Qi W."/>
            <person name="Quesneville H."/>
            <person name="Roncero M.I.G."/>
            <person name="Seong K.-Y."/>
            <person name="Tetko I.V."/>
            <person name="Urban M."/>
            <person name="Waalwijk C."/>
            <person name="Ward T.J."/>
            <person name="Yao J."/>
            <person name="Birren B.W."/>
            <person name="Kistler H.C."/>
        </authorList>
    </citation>
    <scope>NUCLEOTIDE SEQUENCE [LARGE SCALE GENOMIC DNA]</scope>
    <source>
        <strain evidence="3">ATCC MYA-4620 / CBS 123657 / FGSC 9075 / NRRL 31084 / PH-1</strain>
        <strain evidence="2">PH-1 / ATCC MYA-4620 / FGSC 9075 / NRRL 31084</strain>
    </source>
</reference>
<organism evidence="1 3">
    <name type="scientific">Gibberella zeae (strain ATCC MYA-4620 / CBS 123657 / FGSC 9075 / NRRL 31084 / PH-1)</name>
    <name type="common">Wheat head blight fungus</name>
    <name type="synonym">Fusarium graminearum</name>
    <dbReference type="NCBI Taxonomy" id="229533"/>
    <lineage>
        <taxon>Eukaryota</taxon>
        <taxon>Fungi</taxon>
        <taxon>Dikarya</taxon>
        <taxon>Ascomycota</taxon>
        <taxon>Pezizomycotina</taxon>
        <taxon>Sordariomycetes</taxon>
        <taxon>Hypocreomycetidae</taxon>
        <taxon>Hypocreales</taxon>
        <taxon>Nectriaceae</taxon>
        <taxon>Fusarium</taxon>
    </lineage>
</organism>
<dbReference type="EMBL" id="HG970334">
    <property type="protein sequence ID" value="CEF87483.1"/>
    <property type="molecule type" value="Genomic_DNA"/>
</dbReference>
<accession>A0A098E303</accession>
<dbReference type="EnsemblFungi" id="CEF87483">
    <property type="protein sequence ID" value="CEF87483"/>
    <property type="gene ID" value="FGRRES_15279"/>
</dbReference>
<name>A0A098E303_GIBZE</name>
<accession>A0A0E0SM20</accession>
<reference evidence="1 3" key="3">
    <citation type="journal article" date="2015" name="BMC Genomics">
        <title>The completed genome sequence of the pathogenic ascomycete fungus Fusarium graminearum.</title>
        <authorList>
            <person name="King R."/>
            <person name="Urban M."/>
            <person name="Hammond-Kosack M.C."/>
            <person name="Hassani-Pak K."/>
            <person name="Hammond-Kosack K.E."/>
        </authorList>
    </citation>
    <scope>NUCLEOTIDE SEQUENCE [LARGE SCALE GENOMIC DNA]</scope>
    <source>
        <strain evidence="3">ATCC MYA-4620 / CBS 123657 / FGSC 9075 / NRRL 31084 / PH-1</strain>
        <strain evidence="1">PH-1</strain>
    </source>
</reference>
<proteinExistence type="predicted"/>
<reference evidence="2 3" key="2">
    <citation type="journal article" date="2010" name="Nature">
        <title>Comparative genomics reveals mobile pathogenicity chromosomes in Fusarium.</title>
        <authorList>
            <person name="Ma L.J."/>
            <person name="van der Does H.C."/>
            <person name="Borkovich K.A."/>
            <person name="Coleman J.J."/>
            <person name="Daboussi M.J."/>
            <person name="Di Pietro A."/>
            <person name="Dufresne M."/>
            <person name="Freitag M."/>
            <person name="Grabherr M."/>
            <person name="Henrissat B."/>
            <person name="Houterman P.M."/>
            <person name="Kang S."/>
            <person name="Shim W.B."/>
            <person name="Woloshuk C."/>
            <person name="Xie X."/>
            <person name="Xu J.R."/>
            <person name="Antoniw J."/>
            <person name="Baker S.E."/>
            <person name="Bluhm B.H."/>
            <person name="Breakspear A."/>
            <person name="Brown D.W."/>
            <person name="Butchko R.A."/>
            <person name="Chapman S."/>
            <person name="Coulson R."/>
            <person name="Coutinho P.M."/>
            <person name="Danchin E.G."/>
            <person name="Diener A."/>
            <person name="Gale L.R."/>
            <person name="Gardiner D.M."/>
            <person name="Goff S."/>
            <person name="Hammond-Kosack K.E."/>
            <person name="Hilburn K."/>
            <person name="Hua-Van A."/>
            <person name="Jonkers W."/>
            <person name="Kazan K."/>
            <person name="Kodira C.D."/>
            <person name="Koehrsen M."/>
            <person name="Kumar L."/>
            <person name="Lee Y.H."/>
            <person name="Li L."/>
            <person name="Manners J.M."/>
            <person name="Miranda-Saavedra D."/>
            <person name="Mukherjee M."/>
            <person name="Park G."/>
            <person name="Park J."/>
            <person name="Park S.Y."/>
            <person name="Proctor R.H."/>
            <person name="Regev A."/>
            <person name="Ruiz-Roldan M.C."/>
            <person name="Sain D."/>
            <person name="Sakthikumar S."/>
            <person name="Sykes S."/>
            <person name="Schwartz D.C."/>
            <person name="Turgeon B.G."/>
            <person name="Wapinski I."/>
            <person name="Yoder O."/>
            <person name="Young S."/>
            <person name="Zeng Q."/>
            <person name="Zhou S."/>
            <person name="Galagan J."/>
            <person name="Cuomo C.A."/>
            <person name="Kistler H.C."/>
            <person name="Rep M."/>
        </authorList>
    </citation>
    <scope>GENOME REANNOTATION</scope>
    <source>
        <strain evidence="3">ATCC MYA-4620 / CBS 123657 / FGSC 9075 / NRRL 31084 / PH-1</strain>
        <strain evidence="2">PH-1 / ATCC MYA-4620 / FGSC 9075 / NRRL 31084</strain>
    </source>
</reference>
<dbReference type="VEuPathDB" id="FungiDB:FGRAMPH1_01G17065"/>
<dbReference type="InParanoid" id="A0A098E303"/>
<dbReference type="Proteomes" id="UP000070720">
    <property type="component" value="Chromosome 3"/>
</dbReference>
<dbReference type="AlphaFoldDB" id="A0A098E303"/>
<evidence type="ECO:0000313" key="2">
    <source>
        <dbReference type="EnsemblFungi" id="CEF87483"/>
    </source>
</evidence>
<evidence type="ECO:0000313" key="3">
    <source>
        <dbReference type="Proteomes" id="UP000070720"/>
    </source>
</evidence>